<dbReference type="GO" id="GO:0006654">
    <property type="term" value="P:phosphatidic acid biosynthetic process"/>
    <property type="evidence" value="ECO:0007669"/>
    <property type="project" value="TreeGrafter"/>
</dbReference>
<dbReference type="InterPro" id="IPR002123">
    <property type="entry name" value="Plipid/glycerol_acylTrfase"/>
</dbReference>
<dbReference type="EC" id="2.3.1.51" evidence="5"/>
<dbReference type="Pfam" id="PF01553">
    <property type="entry name" value="Acyltransferase"/>
    <property type="match status" value="1"/>
</dbReference>
<evidence type="ECO:0000259" key="4">
    <source>
        <dbReference type="SMART" id="SM00563"/>
    </source>
</evidence>
<keyword evidence="2 5" id="KW-0012">Acyltransferase</keyword>
<evidence type="ECO:0000256" key="2">
    <source>
        <dbReference type="ARBA" id="ARBA00023315"/>
    </source>
</evidence>
<evidence type="ECO:0000256" key="1">
    <source>
        <dbReference type="ARBA" id="ARBA00022679"/>
    </source>
</evidence>
<dbReference type="SMART" id="SM00563">
    <property type="entry name" value="PlsC"/>
    <property type="match status" value="1"/>
</dbReference>
<keyword evidence="3" id="KW-1133">Transmembrane helix</keyword>
<dbReference type="SUPFAM" id="SSF69593">
    <property type="entry name" value="Glycerol-3-phosphate (1)-acyltransferase"/>
    <property type="match status" value="1"/>
</dbReference>
<dbReference type="PANTHER" id="PTHR10434">
    <property type="entry name" value="1-ACYL-SN-GLYCEROL-3-PHOSPHATE ACYLTRANSFERASE"/>
    <property type="match status" value="1"/>
</dbReference>
<dbReference type="PANTHER" id="PTHR10434:SF40">
    <property type="entry name" value="1-ACYL-SN-GLYCEROL-3-PHOSPHATE ACYLTRANSFERASE"/>
    <property type="match status" value="1"/>
</dbReference>
<dbReference type="GO" id="GO:0003841">
    <property type="term" value="F:1-acylglycerol-3-phosphate O-acyltransferase activity"/>
    <property type="evidence" value="ECO:0007669"/>
    <property type="project" value="UniProtKB-EC"/>
</dbReference>
<feature type="domain" description="Phospholipid/glycerol acyltransferase" evidence="4">
    <location>
        <begin position="71"/>
        <end position="185"/>
    </location>
</feature>
<organism evidence="5">
    <name type="scientific">hydrothermal vent metagenome</name>
    <dbReference type="NCBI Taxonomy" id="652676"/>
    <lineage>
        <taxon>unclassified sequences</taxon>
        <taxon>metagenomes</taxon>
        <taxon>ecological metagenomes</taxon>
    </lineage>
</organism>
<dbReference type="EMBL" id="UOFT01000036">
    <property type="protein sequence ID" value="VAW94156.1"/>
    <property type="molecule type" value="Genomic_DNA"/>
</dbReference>
<evidence type="ECO:0000256" key="3">
    <source>
        <dbReference type="SAM" id="Phobius"/>
    </source>
</evidence>
<keyword evidence="3" id="KW-0812">Transmembrane</keyword>
<dbReference type="CDD" id="cd07989">
    <property type="entry name" value="LPLAT_AGPAT-like"/>
    <property type="match status" value="1"/>
</dbReference>
<keyword evidence="3" id="KW-0472">Membrane</keyword>
<sequence length="243" mass="27534">MQAFRSLLFSIGMIVSTIIVTVGSSFFVLFPFTLRSKLIRTYAVFNVWSLRVLCGVRYEVKGRENIPTENFIIFSSHQSTWETMALQLMFPPLSFVIKKELLYVPFFGWALAMLKPVAVKRGTGRFALKQLIEKGIQRLKENIVVIIFPEGTRIAPDVKVEYKRGGGILAEKSGYPVVPVAHNAGYYWPKRGFIKKPGLITIHIGKPIPTKGRKAKEILNDAEAFIRSHIEPAHFDEYKSKAT</sequence>
<name>A0A3B1AN89_9ZZZZ</name>
<evidence type="ECO:0000313" key="5">
    <source>
        <dbReference type="EMBL" id="VAW94156.1"/>
    </source>
</evidence>
<dbReference type="AlphaFoldDB" id="A0A3B1AN89"/>
<proteinExistence type="predicted"/>
<feature type="transmembrane region" description="Helical" evidence="3">
    <location>
        <begin position="7"/>
        <end position="30"/>
    </location>
</feature>
<accession>A0A3B1AN89</accession>
<gene>
    <name evidence="5" type="ORF">MNBD_GAMMA23-2188</name>
</gene>
<keyword evidence="1 5" id="KW-0808">Transferase</keyword>
<protein>
    <submittedName>
        <fullName evidence="5">Acyl-CoA:1-acyl-sn-glycerol-3-phosphate acyltransferase</fullName>
        <ecNumber evidence="5">2.3.1.51</ecNumber>
    </submittedName>
</protein>
<reference evidence="5" key="1">
    <citation type="submission" date="2018-06" db="EMBL/GenBank/DDBJ databases">
        <authorList>
            <person name="Zhirakovskaya E."/>
        </authorList>
    </citation>
    <scope>NUCLEOTIDE SEQUENCE</scope>
</reference>